<name>A0A553NDU1_TIGCA</name>
<comment type="function">
    <text evidence="1 12">Subunit of the oligosaccharyl transferase (OST) complex that catalyzes the initial transfer of a defined glycan (Glc(3)Man(9)GlcNAc(2) in eukaryotes) from the lipid carrier dolichol-pyrophosphate to an asparagine residue within an Asn-X-Ser/Thr consensus motif in nascent polypeptide chains, the first step in protein N-glycosylation. N-glycosylation occurs cotranslationally and the complex associates with the Sec61 complex at the channel-forming translocon complex that mediates protein translocation across the endoplasmic reticulum (ER). All subunits are required for a maximal enzyme activity.</text>
</comment>
<comment type="pathway">
    <text evidence="3 12">Protein modification; protein glycosylation.</text>
</comment>
<feature type="transmembrane region" description="Helical" evidence="12">
    <location>
        <begin position="580"/>
        <end position="601"/>
    </location>
</feature>
<dbReference type="GO" id="GO:0006487">
    <property type="term" value="P:protein N-linked glycosylation"/>
    <property type="evidence" value="ECO:0007669"/>
    <property type="project" value="UniProtKB-UniRule"/>
</dbReference>
<comment type="caution">
    <text evidence="17">The sequence shown here is derived from an EMBL/GenBank/DDBJ whole genome shotgun (WGS) entry which is preliminary data.</text>
</comment>
<dbReference type="InterPro" id="IPR055374">
    <property type="entry name" value="Ribophorin_II_3rd"/>
</dbReference>
<evidence type="ECO:0000313" key="18">
    <source>
        <dbReference type="Proteomes" id="UP000318571"/>
    </source>
</evidence>
<dbReference type="InterPro" id="IPR055373">
    <property type="entry name" value="Ribophorin_II_N"/>
</dbReference>
<dbReference type="InterPro" id="IPR056790">
    <property type="entry name" value="Ribophorin_II_C"/>
</dbReference>
<feature type="transmembrane region" description="Helical" evidence="12">
    <location>
        <begin position="613"/>
        <end position="633"/>
    </location>
</feature>
<feature type="transmembrane region" description="Helical" evidence="12">
    <location>
        <begin position="548"/>
        <end position="568"/>
    </location>
</feature>
<evidence type="ECO:0000313" key="17">
    <source>
        <dbReference type="EMBL" id="TRY63519.1"/>
    </source>
</evidence>
<feature type="chain" id="PRO_5022248746" description="Dolichyl-diphosphooligosaccharide--protein glycosyltransferase subunit 2" evidence="12">
    <location>
        <begin position="20"/>
        <end position="638"/>
    </location>
</feature>
<dbReference type="InterPro" id="IPR055375">
    <property type="entry name" value="Ribophorin_II_2nd"/>
</dbReference>
<comment type="subcellular location">
    <subcellularLocation>
        <location evidence="2 12">Endoplasmic reticulum membrane</location>
        <topology evidence="2 12">Multi-pass membrane protein</topology>
    </subcellularLocation>
</comment>
<dbReference type="Pfam" id="PF05817">
    <property type="entry name" value="Ribophorin_II"/>
    <property type="match status" value="1"/>
</dbReference>
<evidence type="ECO:0000256" key="12">
    <source>
        <dbReference type="RuleBase" id="RU366029"/>
    </source>
</evidence>
<keyword evidence="7 12" id="KW-0732">Signal</keyword>
<dbReference type="GO" id="GO:0008250">
    <property type="term" value="C:oligosaccharyltransferase complex"/>
    <property type="evidence" value="ECO:0007669"/>
    <property type="project" value="UniProtKB-UniRule"/>
</dbReference>
<evidence type="ECO:0000259" key="16">
    <source>
        <dbReference type="Pfam" id="PF25147"/>
    </source>
</evidence>
<evidence type="ECO:0000256" key="7">
    <source>
        <dbReference type="ARBA" id="ARBA00022729"/>
    </source>
</evidence>
<feature type="domain" description="Ribophorin II second" evidence="15">
    <location>
        <begin position="274"/>
        <end position="376"/>
    </location>
</feature>
<evidence type="ECO:0000259" key="13">
    <source>
        <dbReference type="Pfam" id="PF05817"/>
    </source>
</evidence>
<comment type="subunit">
    <text evidence="11">Component of the oligosaccharyltransferase (OST) complex. OST exists in two different complex forms which contain common core subunits RPN1, RPN2, OST48, OST4, DAD1 and TMEM258, either STT3A or STT3B as catalytic subunits, and form-specific accessory subunits. STT3A complex assembly occurs through the formation of 3 subcomplexes. Subcomplex 1 contains RPN1 and TMEM258, subcomplex 2 contains the STT3A-specific subunits STT3A, DC2/OSTC, and KCP2 as well as the core subunit OST4, and subcomplex 3 contains RPN2, DAD1, and OST48. The STT3A complex can form stable complexes with the Sec61 complex or with both the Sec61 and TRAP complexes. Interacts with DDI2. Interacts with TMEM35A/NACHO.</text>
</comment>
<feature type="domain" description="Ribophorin II N-terminal" evidence="13">
    <location>
        <begin position="27"/>
        <end position="263"/>
    </location>
</feature>
<evidence type="ECO:0000256" key="2">
    <source>
        <dbReference type="ARBA" id="ARBA00004477"/>
    </source>
</evidence>
<keyword evidence="9 12" id="KW-1133">Transmembrane helix</keyword>
<dbReference type="PANTHER" id="PTHR12640:SF0">
    <property type="entry name" value="DOLICHYL-DIPHOSPHOOLIGOSACCHARIDE--PROTEIN GLYCOSYLTRANSFERASE SUBUNIT 2"/>
    <property type="match status" value="1"/>
</dbReference>
<keyword evidence="18" id="KW-1185">Reference proteome</keyword>
<sequence>MRFLCLFMACLSLSWVGHALSPSSFFSTTDKSRLQGVFESALKAGMAEKEDFPLAVLGLTLLGQTVADAKGVCQKMQTAFTGNSLNRLYLISQAGQDLKCGLKAAADVSQTLKSALTSSDSSVANLFYASLTLKALGEKLDAAALVSALQAGLKKDDSVANIGFAFQVASVLEGKAAQALFDRVEDVVVQADEIDGKMLQFEGGVSTTNIILSGIYKMADKFGKAPGISKMQASKFANYFLSRKSVQTCKGGYHLVDALTTLSRNKYHIPVAITLGEQSTVVSETSPKVQVRISNVMGQTLGAMSVKVDSAMRQTDGHTILSKTKMAAVSGQEGVFEVDMMSAKPGRGFYELTVTATPNKADARLAGNEGAVLLVKALGSVEVTQAEIGIVDADQGTAAKLNPVAHPSKSAKVLEADHHHKVVFKFALTDKVSKEKIRAHQVFVRLAHVQTKAEIIFVAEPDSKSVYKFDLDVKSKAKEFGGKSGKYEIQLIVGDAVISNPILWSVADINLKFQEVDGGTEERSAPLTGPKPEITHLFRQPEARPPSAVSNLFTILCLLPFLVMLGLWMKLGVNISAFPFSLSALGFHLGLGSIFGLYYYFWLQLNMFTTVKYLFMVGVVTFLCGNAMLVKIAKDRKH</sequence>
<evidence type="ECO:0000256" key="3">
    <source>
        <dbReference type="ARBA" id="ARBA00004922"/>
    </source>
</evidence>
<organism evidence="17 18">
    <name type="scientific">Tigriopus californicus</name>
    <name type="common">Marine copepod</name>
    <dbReference type="NCBI Taxonomy" id="6832"/>
    <lineage>
        <taxon>Eukaryota</taxon>
        <taxon>Metazoa</taxon>
        <taxon>Ecdysozoa</taxon>
        <taxon>Arthropoda</taxon>
        <taxon>Crustacea</taxon>
        <taxon>Multicrustacea</taxon>
        <taxon>Hexanauplia</taxon>
        <taxon>Copepoda</taxon>
        <taxon>Harpacticoida</taxon>
        <taxon>Harpacticidae</taxon>
        <taxon>Tigriopus</taxon>
    </lineage>
</organism>
<evidence type="ECO:0000256" key="4">
    <source>
        <dbReference type="ARBA" id="ARBA00009038"/>
    </source>
</evidence>
<dbReference type="Pfam" id="PF23861">
    <property type="entry name" value="Ribophorin_II_2nd"/>
    <property type="match status" value="1"/>
</dbReference>
<dbReference type="UniPathway" id="UPA00378"/>
<keyword evidence="6 12" id="KW-0812">Transmembrane</keyword>
<evidence type="ECO:0000259" key="15">
    <source>
        <dbReference type="Pfam" id="PF23861"/>
    </source>
</evidence>
<feature type="domain" description="Ribophorin II third" evidence="14">
    <location>
        <begin position="385"/>
        <end position="511"/>
    </location>
</feature>
<evidence type="ECO:0000256" key="11">
    <source>
        <dbReference type="ARBA" id="ARBA00046750"/>
    </source>
</evidence>
<reference evidence="17 18" key="1">
    <citation type="journal article" date="2018" name="Nat. Ecol. Evol.">
        <title>Genomic signatures of mitonuclear coevolution across populations of Tigriopus californicus.</title>
        <authorList>
            <person name="Barreto F.S."/>
            <person name="Watson E.T."/>
            <person name="Lima T.G."/>
            <person name="Willett C.S."/>
            <person name="Edmands S."/>
            <person name="Li W."/>
            <person name="Burton R.S."/>
        </authorList>
    </citation>
    <scope>NUCLEOTIDE SEQUENCE [LARGE SCALE GENOMIC DNA]</scope>
    <source>
        <strain evidence="17 18">San Diego</strain>
    </source>
</reference>
<protein>
    <recommendedName>
        <fullName evidence="5 12">Dolichyl-diphosphooligosaccharide--protein glycosyltransferase subunit 2</fullName>
    </recommendedName>
    <alternativeName>
        <fullName evidence="12">Ribophorin-2</fullName>
    </alternativeName>
</protein>
<dbReference type="OrthoDB" id="432292at2759"/>
<keyword evidence="8 12" id="KW-0256">Endoplasmic reticulum</keyword>
<dbReference type="STRING" id="6832.A0A553NDU1"/>
<feature type="signal peptide" evidence="12">
    <location>
        <begin position="1"/>
        <end position="19"/>
    </location>
</feature>
<evidence type="ECO:0000256" key="9">
    <source>
        <dbReference type="ARBA" id="ARBA00022989"/>
    </source>
</evidence>
<accession>A0A553NDU1</accession>
<dbReference type="OMA" id="QEHETIY"/>
<dbReference type="PANTHER" id="PTHR12640">
    <property type="entry name" value="RIBOPHORIN II"/>
    <property type="match status" value="1"/>
</dbReference>
<evidence type="ECO:0000256" key="8">
    <source>
        <dbReference type="ARBA" id="ARBA00022824"/>
    </source>
</evidence>
<dbReference type="EMBL" id="VCGU01000458">
    <property type="protein sequence ID" value="TRY63519.1"/>
    <property type="molecule type" value="Genomic_DNA"/>
</dbReference>
<proteinExistence type="inferred from homology"/>
<keyword evidence="10 12" id="KW-0472">Membrane</keyword>
<dbReference type="Pfam" id="PF25147">
    <property type="entry name" value="Ribophorin_II_C"/>
    <property type="match status" value="1"/>
</dbReference>
<evidence type="ECO:0000256" key="10">
    <source>
        <dbReference type="ARBA" id="ARBA00023136"/>
    </source>
</evidence>
<gene>
    <name evidence="17" type="ORF">TCAL_04893</name>
</gene>
<dbReference type="AlphaFoldDB" id="A0A553NDU1"/>
<dbReference type="InterPro" id="IPR008814">
    <property type="entry name" value="Swp1"/>
</dbReference>
<evidence type="ECO:0000256" key="1">
    <source>
        <dbReference type="ARBA" id="ARBA00002791"/>
    </source>
</evidence>
<comment type="similarity">
    <text evidence="4 12">Belongs to the SWP1 family.</text>
</comment>
<evidence type="ECO:0000256" key="5">
    <source>
        <dbReference type="ARBA" id="ARBA00017612"/>
    </source>
</evidence>
<dbReference type="Proteomes" id="UP000318571">
    <property type="component" value="Chromosome 10"/>
</dbReference>
<evidence type="ECO:0000256" key="6">
    <source>
        <dbReference type="ARBA" id="ARBA00022692"/>
    </source>
</evidence>
<dbReference type="Pfam" id="PF23860">
    <property type="entry name" value="Ribophorin_II_3rd"/>
    <property type="match status" value="1"/>
</dbReference>
<evidence type="ECO:0000259" key="14">
    <source>
        <dbReference type="Pfam" id="PF23860"/>
    </source>
</evidence>
<feature type="domain" description="Ribophorin II C-terminal" evidence="16">
    <location>
        <begin position="538"/>
        <end position="636"/>
    </location>
</feature>